<gene>
    <name evidence="1" type="ORF">DNHGIG_32160</name>
</gene>
<keyword evidence="2" id="KW-1185">Reference proteome</keyword>
<name>A0AAV4LJX3_9BACL</name>
<evidence type="ECO:0000313" key="1">
    <source>
        <dbReference type="EMBL" id="GIM47667.1"/>
    </source>
</evidence>
<proteinExistence type="predicted"/>
<dbReference type="RefSeq" id="WP_282200621.1">
    <property type="nucleotide sequence ID" value="NZ_BOQE01000001.1"/>
</dbReference>
<comment type="caution">
    <text evidence="1">The sequence shown here is derived from an EMBL/GenBank/DDBJ whole genome shotgun (WGS) entry which is preliminary data.</text>
</comment>
<sequence length="56" mass="6531">METIKILEKQIQMLEESIKASADLNASAQLHEQLFRCIQLHARLSEERRPVAKEVR</sequence>
<dbReference type="Proteomes" id="UP001057291">
    <property type="component" value="Unassembled WGS sequence"/>
</dbReference>
<reference evidence="1" key="1">
    <citation type="journal article" date="2023" name="Int. J. Syst. Evol. Microbiol.">
        <title>Collibacillus ludicampi gen. nov., sp. nov., a new soil bacterium of the family Alicyclobacillaceae.</title>
        <authorList>
            <person name="Jojima T."/>
            <person name="Ioku Y."/>
            <person name="Fukuta Y."/>
            <person name="Shirasaka N."/>
            <person name="Matsumura Y."/>
            <person name="Mori M."/>
        </authorList>
    </citation>
    <scope>NUCLEOTIDE SEQUENCE</scope>
    <source>
        <strain evidence="1">TP075</strain>
    </source>
</reference>
<dbReference type="AlphaFoldDB" id="A0AAV4LJX3"/>
<protein>
    <submittedName>
        <fullName evidence="1">Uncharacterized protein</fullName>
    </submittedName>
</protein>
<accession>A0AAV4LJX3</accession>
<evidence type="ECO:0000313" key="2">
    <source>
        <dbReference type="Proteomes" id="UP001057291"/>
    </source>
</evidence>
<dbReference type="EMBL" id="BOQE01000001">
    <property type="protein sequence ID" value="GIM47667.1"/>
    <property type="molecule type" value="Genomic_DNA"/>
</dbReference>
<organism evidence="1 2">
    <name type="scientific">Collibacillus ludicampi</name>
    <dbReference type="NCBI Taxonomy" id="2771369"/>
    <lineage>
        <taxon>Bacteria</taxon>
        <taxon>Bacillati</taxon>
        <taxon>Bacillota</taxon>
        <taxon>Bacilli</taxon>
        <taxon>Bacillales</taxon>
        <taxon>Alicyclobacillaceae</taxon>
        <taxon>Collibacillus</taxon>
    </lineage>
</organism>